<dbReference type="InterPro" id="IPR009057">
    <property type="entry name" value="Homeodomain-like_sf"/>
</dbReference>
<dbReference type="STRING" id="1912961.BU204_29440"/>
<dbReference type="GO" id="GO:0045892">
    <property type="term" value="P:negative regulation of DNA-templated transcription"/>
    <property type="evidence" value="ECO:0007669"/>
    <property type="project" value="InterPro"/>
</dbReference>
<dbReference type="PANTHER" id="PTHR30055">
    <property type="entry name" value="HTH-TYPE TRANSCRIPTIONAL REGULATOR RUTR"/>
    <property type="match status" value="1"/>
</dbReference>
<dbReference type="SUPFAM" id="SSF46689">
    <property type="entry name" value="Homeodomain-like"/>
    <property type="match status" value="1"/>
</dbReference>
<dbReference type="EMBL" id="MSIE01000063">
    <property type="protein sequence ID" value="OLF11900.1"/>
    <property type="molecule type" value="Genomic_DNA"/>
</dbReference>
<dbReference type="OrthoDB" id="2570341at2"/>
<dbReference type="Gene3D" id="1.10.357.10">
    <property type="entry name" value="Tetracycline Repressor, domain 2"/>
    <property type="match status" value="1"/>
</dbReference>
<keyword evidence="3" id="KW-0804">Transcription</keyword>
<sequence length="264" mass="28948">MVLFAGQGDARRALELLWRTPVTREKRPGPKPALTIDEIVDAAVAIADEEGMPALSMRAVGQRLGRSGMSLYTYVPNKSELVDLMYDHVHGELNGDYGLDQGWRPAVRAWAGDLWSFYQRHPWLLQVSQVRPVLGPNEYAVVETVARILTETSLPARTLLRVVGTLFHFVRGAAQTVAESRQAAAATGLSNEDWWAVRSAVVPEVVPDFARRYPTIVALGQADTFRPEEGVPYLESQAAETFRVGLATILDGVEAAMARGPGEP</sequence>
<dbReference type="SUPFAM" id="SSF48498">
    <property type="entry name" value="Tetracyclin repressor-like, C-terminal domain"/>
    <property type="match status" value="1"/>
</dbReference>
<protein>
    <submittedName>
        <fullName evidence="6">TetR family transcriptional regulator</fullName>
    </submittedName>
</protein>
<dbReference type="PANTHER" id="PTHR30055:SF151">
    <property type="entry name" value="TRANSCRIPTIONAL REGULATORY PROTEIN"/>
    <property type="match status" value="1"/>
</dbReference>
<dbReference type="AlphaFoldDB" id="A0A1Q8CC84"/>
<dbReference type="PROSITE" id="PS50977">
    <property type="entry name" value="HTH_TETR_2"/>
    <property type="match status" value="1"/>
</dbReference>
<evidence type="ECO:0000259" key="5">
    <source>
        <dbReference type="PROSITE" id="PS50977"/>
    </source>
</evidence>
<dbReference type="InterPro" id="IPR004111">
    <property type="entry name" value="Repressor_TetR_C"/>
</dbReference>
<evidence type="ECO:0000256" key="1">
    <source>
        <dbReference type="ARBA" id="ARBA00023015"/>
    </source>
</evidence>
<evidence type="ECO:0000256" key="3">
    <source>
        <dbReference type="ARBA" id="ARBA00023163"/>
    </source>
</evidence>
<dbReference type="GO" id="GO:0000976">
    <property type="term" value="F:transcription cis-regulatory region binding"/>
    <property type="evidence" value="ECO:0007669"/>
    <property type="project" value="TreeGrafter"/>
</dbReference>
<keyword evidence="1" id="KW-0805">Transcription regulation</keyword>
<dbReference type="InterPro" id="IPR001647">
    <property type="entry name" value="HTH_TetR"/>
</dbReference>
<dbReference type="Pfam" id="PF00440">
    <property type="entry name" value="TetR_N"/>
    <property type="match status" value="1"/>
</dbReference>
<accession>A0A1Q8CC84</accession>
<keyword evidence="7" id="KW-1185">Reference proteome</keyword>
<reference evidence="6 7" key="1">
    <citation type="submission" date="2016-12" db="EMBL/GenBank/DDBJ databases">
        <title>The draft genome sequence of Actinophytocola sp. 11-183.</title>
        <authorList>
            <person name="Wang W."/>
            <person name="Yuan L."/>
        </authorList>
    </citation>
    <scope>NUCLEOTIDE SEQUENCE [LARGE SCALE GENOMIC DNA]</scope>
    <source>
        <strain evidence="6 7">11-183</strain>
    </source>
</reference>
<comment type="caution">
    <text evidence="6">The sequence shown here is derived from an EMBL/GenBank/DDBJ whole genome shotgun (WGS) entry which is preliminary data.</text>
</comment>
<gene>
    <name evidence="6" type="ORF">BU204_29440</name>
</gene>
<name>A0A1Q8CC84_9PSEU</name>
<evidence type="ECO:0000256" key="4">
    <source>
        <dbReference type="PROSITE-ProRule" id="PRU00335"/>
    </source>
</evidence>
<dbReference type="RefSeq" id="WP_075129043.1">
    <property type="nucleotide sequence ID" value="NZ_MSIE01000063.1"/>
</dbReference>
<evidence type="ECO:0000256" key="2">
    <source>
        <dbReference type="ARBA" id="ARBA00023125"/>
    </source>
</evidence>
<feature type="DNA-binding region" description="H-T-H motif" evidence="4">
    <location>
        <begin position="56"/>
        <end position="75"/>
    </location>
</feature>
<dbReference type="InterPro" id="IPR036271">
    <property type="entry name" value="Tet_transcr_reg_TetR-rel_C_sf"/>
</dbReference>
<keyword evidence="2 4" id="KW-0238">DNA-binding</keyword>
<proteinExistence type="predicted"/>
<feature type="domain" description="HTH tetR-type" evidence="5">
    <location>
        <begin position="33"/>
        <end position="93"/>
    </location>
</feature>
<dbReference type="InterPro" id="IPR050109">
    <property type="entry name" value="HTH-type_TetR-like_transc_reg"/>
</dbReference>
<dbReference type="Pfam" id="PF02909">
    <property type="entry name" value="TetR_C_1"/>
    <property type="match status" value="1"/>
</dbReference>
<organism evidence="6 7">
    <name type="scientific">Actinophytocola xanthii</name>
    <dbReference type="NCBI Taxonomy" id="1912961"/>
    <lineage>
        <taxon>Bacteria</taxon>
        <taxon>Bacillati</taxon>
        <taxon>Actinomycetota</taxon>
        <taxon>Actinomycetes</taxon>
        <taxon>Pseudonocardiales</taxon>
        <taxon>Pseudonocardiaceae</taxon>
    </lineage>
</organism>
<evidence type="ECO:0000313" key="7">
    <source>
        <dbReference type="Proteomes" id="UP000185596"/>
    </source>
</evidence>
<dbReference type="GO" id="GO:0003700">
    <property type="term" value="F:DNA-binding transcription factor activity"/>
    <property type="evidence" value="ECO:0007669"/>
    <property type="project" value="TreeGrafter"/>
</dbReference>
<dbReference type="Gene3D" id="1.10.10.60">
    <property type="entry name" value="Homeodomain-like"/>
    <property type="match status" value="1"/>
</dbReference>
<evidence type="ECO:0000313" key="6">
    <source>
        <dbReference type="EMBL" id="OLF11900.1"/>
    </source>
</evidence>
<dbReference type="Proteomes" id="UP000185596">
    <property type="component" value="Unassembled WGS sequence"/>
</dbReference>